<protein>
    <submittedName>
        <fullName evidence="2">Uncharacterized protein</fullName>
    </submittedName>
</protein>
<name>A0AAD7ZR03_DIPPU</name>
<feature type="compositionally biased region" description="Polar residues" evidence="1">
    <location>
        <begin position="354"/>
        <end position="368"/>
    </location>
</feature>
<dbReference type="Proteomes" id="UP001233999">
    <property type="component" value="Unassembled WGS sequence"/>
</dbReference>
<evidence type="ECO:0000256" key="1">
    <source>
        <dbReference type="SAM" id="MobiDB-lite"/>
    </source>
</evidence>
<sequence length="583" mass="65118">MERQQEEIAVEQPPLSVPTSEQKRSCMCSYPETPCTDENVVKAFQKGKVLQSSTPIKESVLTSVIEEPSFQPTSGQKRRACLCTSPESPCKDENVVKAFQKEKDLQSSTLIKESVPISAIEEVSFQATSEQKRKTCLCISPGSPYTDENMVKAFQKENNLQSSTPIKESVPTSVIEEPQFSQPISEQKRRACLCTSPESPCKDENVVKAFRKENNLQSNTPIKESVPTSVIEGPLFSQPTSEQKRRACLCTSPESPCKDENVVKAFRKEKGFQSSTPIKESVPTSVIEEPLSSQPTSEQKRRGCLCTSPESPCKDENVVKAFLKEKKLQSCRIKESVCTPRTEGQQSCEEKQLDSSQEAKQTPASTLPGSGCRRQTEEMDERSLKELRASLALVKHKSIIKDQLITALTEEVNLHAKSGVFENLLSSICMNPNAFPEPLWDFDKEQLHKYLQKPFSCSAGQPGFKMVRRCAPCCSRGEKCAQTIPSPTGFHVVRQVDEESILLAWDISQQHDIVGYEIYVNDILWHKVHSATRNKALLENLLERKLVILLFAFTSNGCMSLPATITYLNSGKQEAQNKRLCSC</sequence>
<dbReference type="InterPro" id="IPR036116">
    <property type="entry name" value="FN3_sf"/>
</dbReference>
<keyword evidence="3" id="KW-1185">Reference proteome</keyword>
<dbReference type="SUPFAM" id="SSF49265">
    <property type="entry name" value="Fibronectin type III"/>
    <property type="match status" value="1"/>
</dbReference>
<dbReference type="AlphaFoldDB" id="A0AAD7ZR03"/>
<dbReference type="EMBL" id="JASPKZ010007315">
    <property type="protein sequence ID" value="KAJ9585051.1"/>
    <property type="molecule type" value="Genomic_DNA"/>
</dbReference>
<feature type="compositionally biased region" description="Polar residues" evidence="1">
    <location>
        <begin position="272"/>
        <end position="284"/>
    </location>
</feature>
<organism evidence="2 3">
    <name type="scientific">Diploptera punctata</name>
    <name type="common">Pacific beetle cockroach</name>
    <dbReference type="NCBI Taxonomy" id="6984"/>
    <lineage>
        <taxon>Eukaryota</taxon>
        <taxon>Metazoa</taxon>
        <taxon>Ecdysozoa</taxon>
        <taxon>Arthropoda</taxon>
        <taxon>Hexapoda</taxon>
        <taxon>Insecta</taxon>
        <taxon>Pterygota</taxon>
        <taxon>Neoptera</taxon>
        <taxon>Polyneoptera</taxon>
        <taxon>Dictyoptera</taxon>
        <taxon>Blattodea</taxon>
        <taxon>Blaberoidea</taxon>
        <taxon>Blaberidae</taxon>
        <taxon>Diplopterinae</taxon>
        <taxon>Diploptera</taxon>
    </lineage>
</organism>
<feature type="region of interest" description="Disordered" evidence="1">
    <location>
        <begin position="272"/>
        <end position="303"/>
    </location>
</feature>
<evidence type="ECO:0000313" key="2">
    <source>
        <dbReference type="EMBL" id="KAJ9585051.1"/>
    </source>
</evidence>
<reference evidence="2" key="1">
    <citation type="journal article" date="2023" name="IScience">
        <title>Live-bearing cockroach genome reveals convergent evolutionary mechanisms linked to viviparity in insects and beyond.</title>
        <authorList>
            <person name="Fouks B."/>
            <person name="Harrison M.C."/>
            <person name="Mikhailova A.A."/>
            <person name="Marchal E."/>
            <person name="English S."/>
            <person name="Carruthers M."/>
            <person name="Jennings E.C."/>
            <person name="Chiamaka E.L."/>
            <person name="Frigard R.A."/>
            <person name="Pippel M."/>
            <person name="Attardo G.M."/>
            <person name="Benoit J.B."/>
            <person name="Bornberg-Bauer E."/>
            <person name="Tobe S.S."/>
        </authorList>
    </citation>
    <scope>NUCLEOTIDE SEQUENCE</scope>
    <source>
        <strain evidence="2">Stay&amp;Tobe</strain>
    </source>
</reference>
<feature type="region of interest" description="Disordered" evidence="1">
    <location>
        <begin position="1"/>
        <end position="22"/>
    </location>
</feature>
<accession>A0AAD7ZR03</accession>
<reference evidence="2" key="2">
    <citation type="submission" date="2023-05" db="EMBL/GenBank/DDBJ databases">
        <authorList>
            <person name="Fouks B."/>
        </authorList>
    </citation>
    <scope>NUCLEOTIDE SEQUENCE</scope>
    <source>
        <strain evidence="2">Stay&amp;Tobe</strain>
        <tissue evidence="2">Testes</tissue>
    </source>
</reference>
<proteinExistence type="predicted"/>
<evidence type="ECO:0000313" key="3">
    <source>
        <dbReference type="Proteomes" id="UP001233999"/>
    </source>
</evidence>
<feature type="region of interest" description="Disordered" evidence="1">
    <location>
        <begin position="344"/>
        <end position="377"/>
    </location>
</feature>
<comment type="caution">
    <text evidence="2">The sequence shown here is derived from an EMBL/GenBank/DDBJ whole genome shotgun (WGS) entry which is preliminary data.</text>
</comment>
<gene>
    <name evidence="2" type="ORF">L9F63_020606</name>
</gene>